<keyword evidence="3" id="KW-1185">Reference proteome</keyword>
<feature type="compositionally biased region" description="Polar residues" evidence="1">
    <location>
        <begin position="429"/>
        <end position="438"/>
    </location>
</feature>
<feature type="compositionally biased region" description="Polar residues" evidence="1">
    <location>
        <begin position="457"/>
        <end position="471"/>
    </location>
</feature>
<dbReference type="OrthoDB" id="5153349at2759"/>
<dbReference type="AlphaFoldDB" id="A0A0F7ZRY7"/>
<organism evidence="2 3">
    <name type="scientific">Hirsutella minnesotensis 3608</name>
    <dbReference type="NCBI Taxonomy" id="1043627"/>
    <lineage>
        <taxon>Eukaryota</taxon>
        <taxon>Fungi</taxon>
        <taxon>Dikarya</taxon>
        <taxon>Ascomycota</taxon>
        <taxon>Pezizomycotina</taxon>
        <taxon>Sordariomycetes</taxon>
        <taxon>Hypocreomycetidae</taxon>
        <taxon>Hypocreales</taxon>
        <taxon>Ophiocordycipitaceae</taxon>
        <taxon>Hirsutella</taxon>
    </lineage>
</organism>
<gene>
    <name evidence="2" type="ORF">HIM_10171</name>
</gene>
<dbReference type="Proteomes" id="UP000054481">
    <property type="component" value="Unassembled WGS sequence"/>
</dbReference>
<protein>
    <submittedName>
        <fullName evidence="2">Uncharacterized protein</fullName>
    </submittedName>
</protein>
<sequence length="471" mass="51365">MSAPGQDQDPSAPERKPLDSQKYVGGDMSMMAFIQPAATPTKFAYPDEHHVKGLNAETLAKVQLPIPQWVSTPEYAPILGDTDTAAASPSIFLSLNISLYNQQVDESDWVKQWFFMVGRLHPFALTWELERRDGLESDDDKVDEYTIPAFVVRDHGFQPVSPRILRSSSAYPTFMPIVAFTGPVVGSGLDLLHGDIASAFDETQLKCCGFVQLSTFLSPGRPEKTPFKGFHPFQVFVIFPVHANPWTSLCKKMAQRRDSQFQPGAPFTCTGKVAGLLAHGVMRQPPALEQDYVLIVVPDTWAFLDKDAFNHPLTSQASPATPKRPVASASEYDDAMARFTSTRKRNPPPSGTAPATPASLAPASARAFIKRPLPSPDATPTKKPRLSPTSSTIIAACDTDDSPSQDTVKDGDGLNVAPPRGPSAADPASSKTPTSDLSRPQRVRQPPKKFQEPTRFNEGQDQGNKPLSQKK</sequence>
<feature type="region of interest" description="Disordered" evidence="1">
    <location>
        <begin position="1"/>
        <end position="21"/>
    </location>
</feature>
<feature type="region of interest" description="Disordered" evidence="1">
    <location>
        <begin position="340"/>
        <end position="361"/>
    </location>
</feature>
<feature type="region of interest" description="Disordered" evidence="1">
    <location>
        <begin position="395"/>
        <end position="471"/>
    </location>
</feature>
<dbReference type="EMBL" id="KQ030626">
    <property type="protein sequence ID" value="KJZ70433.1"/>
    <property type="molecule type" value="Genomic_DNA"/>
</dbReference>
<reference evidence="2 3" key="1">
    <citation type="journal article" date="2014" name="Genome Biol. Evol.">
        <title>Comparative genomics and transcriptomics analyses reveal divergent lifestyle features of nematode endoparasitic fungus Hirsutella minnesotensis.</title>
        <authorList>
            <person name="Lai Y."/>
            <person name="Liu K."/>
            <person name="Zhang X."/>
            <person name="Zhang X."/>
            <person name="Li K."/>
            <person name="Wang N."/>
            <person name="Shu C."/>
            <person name="Wu Y."/>
            <person name="Wang C."/>
            <person name="Bushley K.E."/>
            <person name="Xiang M."/>
            <person name="Liu X."/>
        </authorList>
    </citation>
    <scope>NUCLEOTIDE SEQUENCE [LARGE SCALE GENOMIC DNA]</scope>
    <source>
        <strain evidence="2 3">3608</strain>
    </source>
</reference>
<evidence type="ECO:0000313" key="3">
    <source>
        <dbReference type="Proteomes" id="UP000054481"/>
    </source>
</evidence>
<evidence type="ECO:0000256" key="1">
    <source>
        <dbReference type="SAM" id="MobiDB-lite"/>
    </source>
</evidence>
<evidence type="ECO:0000313" key="2">
    <source>
        <dbReference type="EMBL" id="KJZ70433.1"/>
    </source>
</evidence>
<accession>A0A0F7ZRY7</accession>
<name>A0A0F7ZRY7_9HYPO</name>
<feature type="compositionally biased region" description="Low complexity" evidence="1">
    <location>
        <begin position="352"/>
        <end position="361"/>
    </location>
</feature>
<proteinExistence type="predicted"/>